<keyword evidence="2" id="KW-0812">Transmembrane</keyword>
<dbReference type="InParanoid" id="A0A067RB11"/>
<keyword evidence="2" id="KW-0472">Membrane</keyword>
<evidence type="ECO:0000256" key="2">
    <source>
        <dbReference type="SAM" id="Phobius"/>
    </source>
</evidence>
<dbReference type="FunCoup" id="A0A067RB11">
    <property type="interactions" value="18"/>
</dbReference>
<dbReference type="PANTHER" id="PTHR21879:SF12">
    <property type="entry name" value="OSIRIS 12"/>
    <property type="match status" value="1"/>
</dbReference>
<evidence type="ECO:0000256" key="1">
    <source>
        <dbReference type="SAM" id="MobiDB-lite"/>
    </source>
</evidence>
<dbReference type="GO" id="GO:0016020">
    <property type="term" value="C:membrane"/>
    <property type="evidence" value="ECO:0007669"/>
    <property type="project" value="TreeGrafter"/>
</dbReference>
<feature type="transmembrane region" description="Helical" evidence="2">
    <location>
        <begin position="184"/>
        <end position="217"/>
    </location>
</feature>
<dbReference type="OrthoDB" id="6622274at2759"/>
<gene>
    <name evidence="4" type="ORF">L798_05232</name>
</gene>
<keyword evidence="2" id="KW-1133">Transmembrane helix</keyword>
<evidence type="ECO:0000313" key="4">
    <source>
        <dbReference type="EMBL" id="KDR19954.1"/>
    </source>
</evidence>
<name>A0A067RB11_ZOONE</name>
<dbReference type="InterPro" id="IPR012464">
    <property type="entry name" value="DUF1676"/>
</dbReference>
<dbReference type="PANTHER" id="PTHR21879">
    <property type="entry name" value="FI03362P-RELATED-RELATED"/>
    <property type="match status" value="1"/>
</dbReference>
<dbReference type="STRING" id="136037.A0A067RB11"/>
<keyword evidence="3" id="KW-0732">Signal</keyword>
<keyword evidence="5" id="KW-1185">Reference proteome</keyword>
<evidence type="ECO:0000256" key="3">
    <source>
        <dbReference type="SAM" id="SignalP"/>
    </source>
</evidence>
<feature type="signal peptide" evidence="3">
    <location>
        <begin position="1"/>
        <end position="23"/>
    </location>
</feature>
<evidence type="ECO:0000313" key="5">
    <source>
        <dbReference type="Proteomes" id="UP000027135"/>
    </source>
</evidence>
<dbReference type="Proteomes" id="UP000027135">
    <property type="component" value="Unassembled WGS sequence"/>
</dbReference>
<protein>
    <submittedName>
        <fullName evidence="4">Uncharacterized protein</fullName>
    </submittedName>
</protein>
<feature type="region of interest" description="Disordered" evidence="1">
    <location>
        <begin position="226"/>
        <end position="253"/>
    </location>
</feature>
<proteinExistence type="predicted"/>
<accession>A0A067RB11</accession>
<dbReference type="Pfam" id="PF07898">
    <property type="entry name" value="DUF1676"/>
    <property type="match status" value="1"/>
</dbReference>
<dbReference type="AlphaFoldDB" id="A0A067RB11"/>
<dbReference type="EMBL" id="KK852623">
    <property type="protein sequence ID" value="KDR19954.1"/>
    <property type="molecule type" value="Genomic_DNA"/>
</dbReference>
<reference evidence="4 5" key="1">
    <citation type="journal article" date="2014" name="Nat. Commun.">
        <title>Molecular traces of alternative social organization in a termite genome.</title>
        <authorList>
            <person name="Terrapon N."/>
            <person name="Li C."/>
            <person name="Robertson H.M."/>
            <person name="Ji L."/>
            <person name="Meng X."/>
            <person name="Booth W."/>
            <person name="Chen Z."/>
            <person name="Childers C.P."/>
            <person name="Glastad K.M."/>
            <person name="Gokhale K."/>
            <person name="Gowin J."/>
            <person name="Gronenberg W."/>
            <person name="Hermansen R.A."/>
            <person name="Hu H."/>
            <person name="Hunt B.G."/>
            <person name="Huylmans A.K."/>
            <person name="Khalil S.M."/>
            <person name="Mitchell R.D."/>
            <person name="Munoz-Torres M.C."/>
            <person name="Mustard J.A."/>
            <person name="Pan H."/>
            <person name="Reese J.T."/>
            <person name="Scharf M.E."/>
            <person name="Sun F."/>
            <person name="Vogel H."/>
            <person name="Xiao J."/>
            <person name="Yang W."/>
            <person name="Yang Z."/>
            <person name="Yang Z."/>
            <person name="Zhou J."/>
            <person name="Zhu J."/>
            <person name="Brent C.S."/>
            <person name="Elsik C.G."/>
            <person name="Goodisman M.A."/>
            <person name="Liberles D.A."/>
            <person name="Roe R.M."/>
            <person name="Vargo E.L."/>
            <person name="Vilcinskas A."/>
            <person name="Wang J."/>
            <person name="Bornberg-Bauer E."/>
            <person name="Korb J."/>
            <person name="Zhang G."/>
            <person name="Liebig J."/>
        </authorList>
    </citation>
    <scope>NUCLEOTIDE SEQUENCE [LARGE SCALE GENOMIC DNA]</scope>
    <source>
        <tissue evidence="4">Whole organism</tissue>
    </source>
</reference>
<dbReference type="eggNOG" id="ENOG502RZBU">
    <property type="taxonomic scope" value="Eukaryota"/>
</dbReference>
<organism evidence="4 5">
    <name type="scientific">Zootermopsis nevadensis</name>
    <name type="common">Dampwood termite</name>
    <dbReference type="NCBI Taxonomy" id="136037"/>
    <lineage>
        <taxon>Eukaryota</taxon>
        <taxon>Metazoa</taxon>
        <taxon>Ecdysozoa</taxon>
        <taxon>Arthropoda</taxon>
        <taxon>Hexapoda</taxon>
        <taxon>Insecta</taxon>
        <taxon>Pterygota</taxon>
        <taxon>Neoptera</taxon>
        <taxon>Polyneoptera</taxon>
        <taxon>Dictyoptera</taxon>
        <taxon>Blattodea</taxon>
        <taxon>Blattoidea</taxon>
        <taxon>Termitoidae</taxon>
        <taxon>Termopsidae</taxon>
        <taxon>Zootermopsis</taxon>
    </lineage>
</organism>
<feature type="chain" id="PRO_5001648082" evidence="3">
    <location>
        <begin position="24"/>
        <end position="275"/>
    </location>
</feature>
<sequence>MPSRRISVFSLATLLFIVGVVKAQDDVKININGDDHVATGLRFFLRLYDDCNKKDGLSPCLKMKAITFFDRAMRTIEIPLTESLVLVKNGVSSASLDQQQTPVGRSLTEAELEASLPKSSYEARELQLNELLLDRVASFFNSYKVQIAFPKVETTELKRNLEEGRGKMKKMMGMMMMGLAMKAAAIVPLAIGGLFLLAGKALIISKIALVLSLIIALKKLLSQKQGGGGGGGGHQQHHHGWQPSSGGGGGWDRRSLDGDVAAQNLAYRSQLPSHH</sequence>
<dbReference type="OMA" id="YDECNRA"/>